<evidence type="ECO:0000313" key="4">
    <source>
        <dbReference type="Proteomes" id="UP001140949"/>
    </source>
</evidence>
<sequence length="102" mass="10712">MLGCGAYSAAGASVLRPGSGGGVSSRRGEEVGLTPIRAGTEGRKKGLSVAGHARAAWQQPLSRRRVRVRDLRGQAGVLPRDFGRVRPRRACSRGQFSRSGVG</sequence>
<dbReference type="AlphaFoldDB" id="A0AAX6HF54"/>
<name>A0AAX6HF54_IRIPA</name>
<accession>A0AAX6HF54</accession>
<evidence type="ECO:0000313" key="3">
    <source>
        <dbReference type="EMBL" id="KAJ6839669.1"/>
    </source>
</evidence>
<keyword evidence="4" id="KW-1185">Reference proteome</keyword>
<comment type="caution">
    <text evidence="3">The sequence shown here is derived from an EMBL/GenBank/DDBJ whole genome shotgun (WGS) entry which is preliminary data.</text>
</comment>
<protein>
    <submittedName>
        <fullName evidence="3">Uncharacterized protein</fullName>
    </submittedName>
</protein>
<organism evidence="3 4">
    <name type="scientific">Iris pallida</name>
    <name type="common">Sweet iris</name>
    <dbReference type="NCBI Taxonomy" id="29817"/>
    <lineage>
        <taxon>Eukaryota</taxon>
        <taxon>Viridiplantae</taxon>
        <taxon>Streptophyta</taxon>
        <taxon>Embryophyta</taxon>
        <taxon>Tracheophyta</taxon>
        <taxon>Spermatophyta</taxon>
        <taxon>Magnoliopsida</taxon>
        <taxon>Liliopsida</taxon>
        <taxon>Asparagales</taxon>
        <taxon>Iridaceae</taxon>
        <taxon>Iridoideae</taxon>
        <taxon>Irideae</taxon>
        <taxon>Iris</taxon>
    </lineage>
</organism>
<gene>
    <name evidence="3" type="ORF">M6B38_315600</name>
    <name evidence="2" type="ORF">M6B38_376660</name>
</gene>
<evidence type="ECO:0000256" key="1">
    <source>
        <dbReference type="SAM" id="MobiDB-lite"/>
    </source>
</evidence>
<feature type="region of interest" description="Disordered" evidence="1">
    <location>
        <begin position="15"/>
        <end position="54"/>
    </location>
</feature>
<dbReference type="Proteomes" id="UP001140949">
    <property type="component" value="Unassembled WGS sequence"/>
</dbReference>
<dbReference type="EMBL" id="JANAVB010009895">
    <property type="protein sequence ID" value="KAJ6839669.1"/>
    <property type="molecule type" value="Genomic_DNA"/>
</dbReference>
<proteinExistence type="predicted"/>
<reference evidence="3" key="2">
    <citation type="submission" date="2023-04" db="EMBL/GenBank/DDBJ databases">
        <authorList>
            <person name="Bruccoleri R.E."/>
            <person name="Oakeley E.J."/>
            <person name="Faust A.-M."/>
            <person name="Dessus-Babus S."/>
            <person name="Altorfer M."/>
            <person name="Burckhardt D."/>
            <person name="Oertli M."/>
            <person name="Naumann U."/>
            <person name="Petersen F."/>
            <person name="Wong J."/>
        </authorList>
    </citation>
    <scope>NUCLEOTIDE SEQUENCE</scope>
    <source>
        <strain evidence="3">GSM-AAB239-AS_SAM_17_03QT</strain>
        <tissue evidence="3">Leaf</tissue>
    </source>
</reference>
<reference evidence="3" key="1">
    <citation type="journal article" date="2023" name="GigaByte">
        <title>Genome assembly of the bearded iris, Iris pallida Lam.</title>
        <authorList>
            <person name="Bruccoleri R.E."/>
            <person name="Oakeley E.J."/>
            <person name="Faust A.M.E."/>
            <person name="Altorfer M."/>
            <person name="Dessus-Babus S."/>
            <person name="Burckhardt D."/>
            <person name="Oertli M."/>
            <person name="Naumann U."/>
            <person name="Petersen F."/>
            <person name="Wong J."/>
        </authorList>
    </citation>
    <scope>NUCLEOTIDE SEQUENCE</scope>
    <source>
        <strain evidence="3">GSM-AAB239-AS_SAM_17_03QT</strain>
    </source>
</reference>
<dbReference type="EMBL" id="JANAVB010021600">
    <property type="protein sequence ID" value="KAJ6825541.1"/>
    <property type="molecule type" value="Genomic_DNA"/>
</dbReference>
<evidence type="ECO:0000313" key="2">
    <source>
        <dbReference type="EMBL" id="KAJ6825541.1"/>
    </source>
</evidence>